<dbReference type="GO" id="GO:0003677">
    <property type="term" value="F:DNA binding"/>
    <property type="evidence" value="ECO:0007669"/>
    <property type="project" value="UniProtKB-KW"/>
</dbReference>
<dbReference type="KEGG" id="sof:NCTC11214_00103"/>
<name>A0A3S4DD98_SEROD</name>
<keyword evidence="3" id="KW-0805">Transcription regulation</keyword>
<sequence>MSQAVNAVTSSSKTQRAYRKGSPMSDSERQQAAVARKRATHKEVKIFVRNSLKHRLVEMCEADGVTQAEMIEKWIELEYQSRSISL</sequence>
<dbReference type="RefSeq" id="WP_071586720.1">
    <property type="nucleotide sequence ID" value="NZ_LR134117.1"/>
</dbReference>
<accession>A0A3S4DD98</accession>
<dbReference type="AlphaFoldDB" id="A0A3S4DD98"/>
<evidence type="ECO:0000256" key="5">
    <source>
        <dbReference type="ARBA" id="ARBA00023163"/>
    </source>
</evidence>
<dbReference type="EMBL" id="LR134117">
    <property type="protein sequence ID" value="VDZ51241.1"/>
    <property type="molecule type" value="Genomic_DNA"/>
</dbReference>
<evidence type="ECO:0000256" key="2">
    <source>
        <dbReference type="ARBA" id="ARBA00022689"/>
    </source>
</evidence>
<dbReference type="GO" id="GO:0006276">
    <property type="term" value="P:plasmid maintenance"/>
    <property type="evidence" value="ECO:0007669"/>
    <property type="project" value="UniProtKB-KW"/>
</dbReference>
<evidence type="ECO:0000256" key="3">
    <source>
        <dbReference type="ARBA" id="ARBA00023015"/>
    </source>
</evidence>
<organism evidence="8 9">
    <name type="scientific">Serratia odorifera</name>
    <dbReference type="NCBI Taxonomy" id="618"/>
    <lineage>
        <taxon>Bacteria</taxon>
        <taxon>Pseudomonadati</taxon>
        <taxon>Pseudomonadota</taxon>
        <taxon>Gammaproteobacteria</taxon>
        <taxon>Enterobacterales</taxon>
        <taxon>Yersiniaceae</taxon>
        <taxon>Serratia</taxon>
    </lineage>
</organism>
<evidence type="ECO:0000313" key="9">
    <source>
        <dbReference type="Proteomes" id="UP000281391"/>
    </source>
</evidence>
<dbReference type="Pfam" id="PF10723">
    <property type="entry name" value="RepB-RCR_reg"/>
    <property type="match status" value="1"/>
</dbReference>
<evidence type="ECO:0000256" key="1">
    <source>
        <dbReference type="ARBA" id="ARBA00022491"/>
    </source>
</evidence>
<proteinExistence type="predicted"/>
<dbReference type="InterPro" id="IPR019661">
    <property type="entry name" value="RepA2"/>
</dbReference>
<keyword evidence="4" id="KW-0238">DNA-binding</keyword>
<reference evidence="8 9" key="1">
    <citation type="submission" date="2018-12" db="EMBL/GenBank/DDBJ databases">
        <authorList>
            <consortium name="Pathogen Informatics"/>
        </authorList>
    </citation>
    <scope>NUCLEOTIDE SEQUENCE [LARGE SCALE GENOMIC DNA]</scope>
    <source>
        <strain evidence="8 9">NCTC11214</strain>
    </source>
</reference>
<gene>
    <name evidence="8" type="ORF">NCTC11214_00103</name>
</gene>
<keyword evidence="5" id="KW-0804">Transcription</keyword>
<evidence type="ECO:0000256" key="4">
    <source>
        <dbReference type="ARBA" id="ARBA00023125"/>
    </source>
</evidence>
<dbReference type="Proteomes" id="UP000281391">
    <property type="component" value="Chromosome"/>
</dbReference>
<feature type="region of interest" description="Disordered" evidence="7">
    <location>
        <begin position="1"/>
        <end position="37"/>
    </location>
</feature>
<keyword evidence="1" id="KW-0678">Repressor</keyword>
<evidence type="ECO:0000256" key="6">
    <source>
        <dbReference type="ARBA" id="ARBA00031853"/>
    </source>
</evidence>
<dbReference type="NCBIfam" id="NF010256">
    <property type="entry name" value="PRK13702.1"/>
    <property type="match status" value="1"/>
</dbReference>
<evidence type="ECO:0000313" key="8">
    <source>
        <dbReference type="EMBL" id="VDZ51241.1"/>
    </source>
</evidence>
<feature type="compositionally biased region" description="Polar residues" evidence="7">
    <location>
        <begin position="1"/>
        <end position="15"/>
    </location>
</feature>
<evidence type="ECO:0000256" key="7">
    <source>
        <dbReference type="SAM" id="MobiDB-lite"/>
    </source>
</evidence>
<protein>
    <recommendedName>
        <fullName evidence="6">Protein CopB</fullName>
    </recommendedName>
</protein>
<keyword evidence="2" id="KW-0615">Plasmid copy control</keyword>